<keyword evidence="2" id="KW-0472">Membrane</keyword>
<name>A0A5R9BCU1_9MICC</name>
<evidence type="ECO:0000313" key="3">
    <source>
        <dbReference type="EMBL" id="TLP98447.1"/>
    </source>
</evidence>
<evidence type="ECO:0000313" key="4">
    <source>
        <dbReference type="Proteomes" id="UP000310458"/>
    </source>
</evidence>
<feature type="transmembrane region" description="Helical" evidence="2">
    <location>
        <begin position="63"/>
        <end position="88"/>
    </location>
</feature>
<keyword evidence="4" id="KW-1185">Reference proteome</keyword>
<accession>A0A5R9BCU1</accession>
<keyword evidence="2" id="KW-0812">Transmembrane</keyword>
<gene>
    <name evidence="3" type="ORF">FEF26_04595</name>
</gene>
<dbReference type="InterPro" id="IPR025557">
    <property type="entry name" value="DUF4282"/>
</dbReference>
<dbReference type="AlphaFoldDB" id="A0A5R9BCU1"/>
<dbReference type="RefSeq" id="WP_138252370.1">
    <property type="nucleotide sequence ID" value="NZ_VAVZ01000009.1"/>
</dbReference>
<dbReference type="OrthoDB" id="3261033at2"/>
<reference evidence="3 4" key="1">
    <citation type="submission" date="2019-05" db="EMBL/GenBank/DDBJ databases">
        <title>Nesterenkonia sp. GY074 isolated from the Southern Atlantic Ocean.</title>
        <authorList>
            <person name="Zhang G."/>
        </authorList>
    </citation>
    <scope>NUCLEOTIDE SEQUENCE [LARGE SCALE GENOMIC DNA]</scope>
    <source>
        <strain evidence="3 4">GY074</strain>
    </source>
</reference>
<feature type="region of interest" description="Disordered" evidence="1">
    <location>
        <begin position="1"/>
        <end position="35"/>
    </location>
</feature>
<keyword evidence="2" id="KW-1133">Transmembrane helix</keyword>
<sequence length="150" mass="16485">MTQPPTPPNGDEPRQPPYPEQPQQNQPPEFGGYQAPRDQGPNAAGFFKALFDFSFKSFVTIKFAAVIYGVALLLIGVLALVGIIIAFITMTESAAAGLLTLLLVLVAAPFYLILIRLTLELYVSMIRTAQNTAATTSELENLRREMSQRR</sequence>
<feature type="compositionally biased region" description="Pro residues" evidence="1">
    <location>
        <begin position="1"/>
        <end position="20"/>
    </location>
</feature>
<dbReference type="Pfam" id="PF14110">
    <property type="entry name" value="DUF4282"/>
    <property type="match status" value="1"/>
</dbReference>
<dbReference type="Proteomes" id="UP000310458">
    <property type="component" value="Unassembled WGS sequence"/>
</dbReference>
<proteinExistence type="predicted"/>
<evidence type="ECO:0000256" key="1">
    <source>
        <dbReference type="SAM" id="MobiDB-lite"/>
    </source>
</evidence>
<evidence type="ECO:0000256" key="2">
    <source>
        <dbReference type="SAM" id="Phobius"/>
    </source>
</evidence>
<protein>
    <submittedName>
        <fullName evidence="3">DUF4282 domain-containing protein</fullName>
    </submittedName>
</protein>
<organism evidence="3 4">
    <name type="scientific">Nesterenkonia salmonea</name>
    <dbReference type="NCBI Taxonomy" id="1804987"/>
    <lineage>
        <taxon>Bacteria</taxon>
        <taxon>Bacillati</taxon>
        <taxon>Actinomycetota</taxon>
        <taxon>Actinomycetes</taxon>
        <taxon>Micrococcales</taxon>
        <taxon>Micrococcaceae</taxon>
        <taxon>Nesterenkonia</taxon>
    </lineage>
</organism>
<comment type="caution">
    <text evidence="3">The sequence shown here is derived from an EMBL/GenBank/DDBJ whole genome shotgun (WGS) entry which is preliminary data.</text>
</comment>
<dbReference type="EMBL" id="VAVZ01000009">
    <property type="protein sequence ID" value="TLP98447.1"/>
    <property type="molecule type" value="Genomic_DNA"/>
</dbReference>
<feature type="transmembrane region" description="Helical" evidence="2">
    <location>
        <begin position="94"/>
        <end position="117"/>
    </location>
</feature>